<organism evidence="1 2">
    <name type="scientific">candidate division CSSED10-310 bacterium</name>
    <dbReference type="NCBI Taxonomy" id="2855610"/>
    <lineage>
        <taxon>Bacteria</taxon>
        <taxon>Bacteria division CSSED10-310</taxon>
    </lineage>
</organism>
<comment type="caution">
    <text evidence="1">The sequence shown here is derived from an EMBL/GenBank/DDBJ whole genome shotgun (WGS) entry which is preliminary data.</text>
</comment>
<keyword evidence="2" id="KW-1185">Reference proteome</keyword>
<dbReference type="Pfam" id="PF14907">
    <property type="entry name" value="NTP_transf_5"/>
    <property type="match status" value="1"/>
</dbReference>
<sequence>MQQSLIYLLAHPDRLKDEQGAEEHFITMLEVSFAQELADLAIANGVGEVLFQKLNKYQKSLSPSVLKVMDQLKLHYLESCAKSMMLFTAAEKIGLFFKQAGIDFLFIKGVPILKIYYLQGLLRRMLDIDILYNSDQTRQVQEVMSTLDYQLKKVDPRQQRLANARGLQFMKTDHRRNIITPIDMHWELLEPQFSAFACLHQSSNKFLTIDNEELFRERTTFYINKEKFETLSPVNTFLFLCWDITLRMRFWKLSNFTDMVMVLDQIDDDEVFWDELIDKAHRYRTRKTVFVALKLFANFMFYKIPDRIYKKLNVSAFSNRGFQKLIGVQEQRCFERYFRHKVAVRYTVRLGLIDRTCHQIQALTIDIFRIIFPASAPLLFRFGNGPGQGYVALLFRYYRYIISYAVKALFGKPISWIKIHFKSGFWH</sequence>
<accession>A0ABV6Z0L8</accession>
<dbReference type="InterPro" id="IPR039498">
    <property type="entry name" value="NTP_transf_5"/>
</dbReference>
<reference evidence="1 2" key="1">
    <citation type="submission" date="2024-09" db="EMBL/GenBank/DDBJ databases">
        <title>Laminarin stimulates single cell rates of sulfate reduction while oxygen inhibits transcriptomic activity in coastal marine sediment.</title>
        <authorList>
            <person name="Lindsay M."/>
            <person name="Orcutt B."/>
            <person name="Emerson D."/>
            <person name="Stepanauskas R."/>
            <person name="D'Angelo T."/>
        </authorList>
    </citation>
    <scope>NUCLEOTIDE SEQUENCE [LARGE SCALE GENOMIC DNA]</scope>
    <source>
        <strain evidence="1">SAG AM-311-K15</strain>
    </source>
</reference>
<dbReference type="Proteomes" id="UP001594351">
    <property type="component" value="Unassembled WGS sequence"/>
</dbReference>
<dbReference type="EMBL" id="JBHPBY010000251">
    <property type="protein sequence ID" value="MFC1851995.1"/>
    <property type="molecule type" value="Genomic_DNA"/>
</dbReference>
<gene>
    <name evidence="1" type="ORF">ACFL27_17520</name>
</gene>
<protein>
    <submittedName>
        <fullName evidence="1">Nucleotidyltransferase family protein</fullName>
    </submittedName>
</protein>
<evidence type="ECO:0000313" key="2">
    <source>
        <dbReference type="Proteomes" id="UP001594351"/>
    </source>
</evidence>
<evidence type="ECO:0000313" key="1">
    <source>
        <dbReference type="EMBL" id="MFC1851995.1"/>
    </source>
</evidence>
<proteinExistence type="predicted"/>
<name>A0ABV6Z0L8_UNCC1</name>